<name>A0A316ANF5_9BACT</name>
<dbReference type="GO" id="GO:0022857">
    <property type="term" value="F:transmembrane transporter activity"/>
    <property type="evidence" value="ECO:0007669"/>
    <property type="project" value="InterPro"/>
</dbReference>
<dbReference type="RefSeq" id="WP_109673926.1">
    <property type="nucleotide sequence ID" value="NZ_QGDT01000003.1"/>
</dbReference>
<evidence type="ECO:0000256" key="5">
    <source>
        <dbReference type="SAM" id="Phobius"/>
    </source>
</evidence>
<evidence type="ECO:0000256" key="4">
    <source>
        <dbReference type="ARBA" id="ARBA00023136"/>
    </source>
</evidence>
<dbReference type="Proteomes" id="UP000245880">
    <property type="component" value="Unassembled WGS sequence"/>
</dbReference>
<comment type="subcellular location">
    <subcellularLocation>
        <location evidence="1">Membrane</location>
        <topology evidence="1">Multi-pass membrane protein</topology>
    </subcellularLocation>
</comment>
<dbReference type="GO" id="GO:0016020">
    <property type="term" value="C:membrane"/>
    <property type="evidence" value="ECO:0007669"/>
    <property type="project" value="UniProtKB-SubCell"/>
</dbReference>
<evidence type="ECO:0000256" key="2">
    <source>
        <dbReference type="ARBA" id="ARBA00022692"/>
    </source>
</evidence>
<reference evidence="7 8" key="1">
    <citation type="submission" date="2018-03" db="EMBL/GenBank/DDBJ databases">
        <title>Genomic Encyclopedia of Archaeal and Bacterial Type Strains, Phase II (KMG-II): from individual species to whole genera.</title>
        <authorList>
            <person name="Goeker M."/>
        </authorList>
    </citation>
    <scope>NUCLEOTIDE SEQUENCE [LARGE SCALE GENOMIC DNA]</scope>
    <source>
        <strain evidence="7 8">DSM 100346</strain>
    </source>
</reference>
<dbReference type="PANTHER" id="PTHR23514:SF13">
    <property type="entry name" value="INNER MEMBRANE PROTEIN YBJJ"/>
    <property type="match status" value="1"/>
</dbReference>
<feature type="transmembrane region" description="Helical" evidence="5">
    <location>
        <begin position="251"/>
        <end position="267"/>
    </location>
</feature>
<keyword evidence="3 5" id="KW-1133">Transmembrane helix</keyword>
<dbReference type="Gene3D" id="1.20.1250.20">
    <property type="entry name" value="MFS general substrate transporter like domains"/>
    <property type="match status" value="1"/>
</dbReference>
<proteinExistence type="predicted"/>
<evidence type="ECO:0000259" key="6">
    <source>
        <dbReference type="PROSITE" id="PS50850"/>
    </source>
</evidence>
<feature type="transmembrane region" description="Helical" evidence="5">
    <location>
        <begin position="169"/>
        <end position="186"/>
    </location>
</feature>
<accession>A0A316ANF5</accession>
<dbReference type="PANTHER" id="PTHR23514">
    <property type="entry name" value="BYPASS OF STOP CODON PROTEIN 6"/>
    <property type="match status" value="1"/>
</dbReference>
<feature type="transmembrane region" description="Helical" evidence="5">
    <location>
        <begin position="336"/>
        <end position="358"/>
    </location>
</feature>
<protein>
    <submittedName>
        <fullName evidence="7">Fucose permease</fullName>
    </submittedName>
</protein>
<dbReference type="EMBL" id="QGDT01000003">
    <property type="protein sequence ID" value="PWJ59021.1"/>
    <property type="molecule type" value="Genomic_DNA"/>
</dbReference>
<feature type="transmembrane region" description="Helical" evidence="5">
    <location>
        <begin position="81"/>
        <end position="99"/>
    </location>
</feature>
<gene>
    <name evidence="7" type="ORF">CLV98_103394</name>
</gene>
<feature type="transmembrane region" description="Helical" evidence="5">
    <location>
        <begin position="144"/>
        <end position="163"/>
    </location>
</feature>
<evidence type="ECO:0000313" key="8">
    <source>
        <dbReference type="Proteomes" id="UP000245880"/>
    </source>
</evidence>
<dbReference type="PROSITE" id="PS50850">
    <property type="entry name" value="MFS"/>
    <property type="match status" value="1"/>
</dbReference>
<feature type="transmembrane region" description="Helical" evidence="5">
    <location>
        <begin position="50"/>
        <end position="69"/>
    </location>
</feature>
<dbReference type="InterPro" id="IPR051788">
    <property type="entry name" value="MFS_Transporter"/>
</dbReference>
<dbReference type="AlphaFoldDB" id="A0A316ANF5"/>
<dbReference type="InterPro" id="IPR011701">
    <property type="entry name" value="MFS"/>
</dbReference>
<keyword evidence="4 5" id="KW-0472">Membrane</keyword>
<evidence type="ECO:0000313" key="7">
    <source>
        <dbReference type="EMBL" id="PWJ59021.1"/>
    </source>
</evidence>
<feature type="transmembrane region" description="Helical" evidence="5">
    <location>
        <begin position="306"/>
        <end position="324"/>
    </location>
</feature>
<dbReference type="InterPro" id="IPR020846">
    <property type="entry name" value="MFS_dom"/>
</dbReference>
<dbReference type="Pfam" id="PF07690">
    <property type="entry name" value="MFS_1"/>
    <property type="match status" value="1"/>
</dbReference>
<evidence type="ECO:0000256" key="3">
    <source>
        <dbReference type="ARBA" id="ARBA00022989"/>
    </source>
</evidence>
<keyword evidence="8" id="KW-1185">Reference proteome</keyword>
<feature type="transmembrane region" description="Helical" evidence="5">
    <location>
        <begin position="213"/>
        <end position="231"/>
    </location>
</feature>
<sequence length="389" mass="41364">MNISINNTTHFKRSLKWAVAAFFFVQGLSFAAWASRIPDIKNMLHLSEGGLGTVLLALPLGLLASLPISGWMVTRYGSQRMVFIGALFYAITLTCIGLVSSTLQLVVTLFIFGLWGNLTNIAVNTQAVEVEQSLGKSIMASFHGLWSLAGFISASIGSAFISWQIPPSVHFIFIAIAAIAIILIANRHSFPDQGSKKSGAKQPSLWVKPDKELLILGLIGFCAMVCEGAMFDWSGVYFQEVVEAPTDLTTLGYVAFMATMTGGRFAGDWLANRLGRTKIIKISGLLMGSGLIIAIIFPYIETATFGFLLVGLGVSSVVPLVYGATGRSKSLSAGMALAAVSSISFVGFLIGPPLIGIVAQYSSLSWSFLIVAILASCASLLASKSKLIA</sequence>
<dbReference type="InterPro" id="IPR036259">
    <property type="entry name" value="MFS_trans_sf"/>
</dbReference>
<organism evidence="7 8">
    <name type="scientific">Dyadobacter jejuensis</name>
    <dbReference type="NCBI Taxonomy" id="1082580"/>
    <lineage>
        <taxon>Bacteria</taxon>
        <taxon>Pseudomonadati</taxon>
        <taxon>Bacteroidota</taxon>
        <taxon>Cytophagia</taxon>
        <taxon>Cytophagales</taxon>
        <taxon>Spirosomataceae</taxon>
        <taxon>Dyadobacter</taxon>
    </lineage>
</organism>
<dbReference type="OrthoDB" id="9809599at2"/>
<dbReference type="CDD" id="cd17393">
    <property type="entry name" value="MFS_MosC_like"/>
    <property type="match status" value="1"/>
</dbReference>
<comment type="caution">
    <text evidence="7">The sequence shown here is derived from an EMBL/GenBank/DDBJ whole genome shotgun (WGS) entry which is preliminary data.</text>
</comment>
<evidence type="ECO:0000256" key="1">
    <source>
        <dbReference type="ARBA" id="ARBA00004141"/>
    </source>
</evidence>
<keyword evidence="2 5" id="KW-0812">Transmembrane</keyword>
<feature type="transmembrane region" description="Helical" evidence="5">
    <location>
        <begin position="279"/>
        <end position="300"/>
    </location>
</feature>
<feature type="transmembrane region" description="Helical" evidence="5">
    <location>
        <begin position="105"/>
        <end position="123"/>
    </location>
</feature>
<feature type="domain" description="Major facilitator superfamily (MFS) profile" evidence="6">
    <location>
        <begin position="15"/>
        <end position="389"/>
    </location>
</feature>
<feature type="transmembrane region" description="Helical" evidence="5">
    <location>
        <begin position="364"/>
        <end position="383"/>
    </location>
</feature>
<dbReference type="SUPFAM" id="SSF103473">
    <property type="entry name" value="MFS general substrate transporter"/>
    <property type="match status" value="1"/>
</dbReference>